<dbReference type="AlphaFoldDB" id="A0A851GJQ0"/>
<dbReference type="Gene3D" id="3.40.50.300">
    <property type="entry name" value="P-loop containing nucleotide triphosphate hydrolases"/>
    <property type="match status" value="1"/>
</dbReference>
<organism evidence="2 3">
    <name type="scientific">Oceaniferula marina</name>
    <dbReference type="NCBI Taxonomy" id="2748318"/>
    <lineage>
        <taxon>Bacteria</taxon>
        <taxon>Pseudomonadati</taxon>
        <taxon>Verrucomicrobiota</taxon>
        <taxon>Verrucomicrobiia</taxon>
        <taxon>Verrucomicrobiales</taxon>
        <taxon>Verrucomicrobiaceae</taxon>
        <taxon>Oceaniferula</taxon>
    </lineage>
</organism>
<evidence type="ECO:0000313" key="3">
    <source>
        <dbReference type="Proteomes" id="UP000557872"/>
    </source>
</evidence>
<keyword evidence="1 2" id="KW-0808">Transferase</keyword>
<dbReference type="InterPro" id="IPR026634">
    <property type="entry name" value="TPST-like"/>
</dbReference>
<dbReference type="SUPFAM" id="SSF52540">
    <property type="entry name" value="P-loop containing nucleoside triphosphate hydrolases"/>
    <property type="match status" value="1"/>
</dbReference>
<sequence>MRKQTAHHQAWTSEDLPELHKARELWEHQPLKALTFFQMAARKHPCNQTALIDAARALGDAHHIREAKALLTKLDHHAKQTPQAAELIGQSYRMAHMPDEALEYLQLAAASPDCLEAVIELVIYYERRHQTERARQWLEPALSKNPTLPALVLLHGRLLRREGEHTKAINQFLNVANEESAHFYHRSEAWYELANIEDAQGDYHSAYRSASKAKDLLRPAAKDMMETDHLWRNRQKEIAEVFSSETLESWKNSTRASKLTPCMLTGCPRSGTTLFERVIGSHPMIQSFDELNIFPRYLHGSMFGHAKAGEDGASAFQRITKASARSAGLKYWKLFAQHSPPNENHRVLLDKNPSATGQLPVFLRMFPHAKILYALRDPRDIAVSCFLRFLPLNSISAHFLDPNTTLDWISKELSYWQGIKQSIPEDQWHEVQYEDTVRNLKQTVMATLKLLDLPWDAQISNYLSTRTQHPVNSPTYLEITQPIHTRSVGRWKHYAFAFEAAFDRHPQLMEQLGDD</sequence>
<accession>A0A851GJQ0</accession>
<dbReference type="PANTHER" id="PTHR12788:SF10">
    <property type="entry name" value="PROTEIN-TYROSINE SULFOTRANSFERASE"/>
    <property type="match status" value="1"/>
</dbReference>
<comment type="caution">
    <text evidence="2">The sequence shown here is derived from an EMBL/GenBank/DDBJ whole genome shotgun (WGS) entry which is preliminary data.</text>
</comment>
<dbReference type="PANTHER" id="PTHR12788">
    <property type="entry name" value="PROTEIN-TYROSINE SULFOTRANSFERASE 2"/>
    <property type="match status" value="1"/>
</dbReference>
<dbReference type="RefSeq" id="WP_178934406.1">
    <property type="nucleotide sequence ID" value="NZ_JACBAZ010000011.1"/>
</dbReference>
<proteinExistence type="predicted"/>
<protein>
    <submittedName>
        <fullName evidence="2">Sulfotransferase</fullName>
    </submittedName>
</protein>
<dbReference type="InterPro" id="IPR027417">
    <property type="entry name" value="P-loop_NTPase"/>
</dbReference>
<dbReference type="Gene3D" id="1.25.40.10">
    <property type="entry name" value="Tetratricopeptide repeat domain"/>
    <property type="match status" value="1"/>
</dbReference>
<evidence type="ECO:0000313" key="2">
    <source>
        <dbReference type="EMBL" id="NWK57389.1"/>
    </source>
</evidence>
<dbReference type="Pfam" id="PF13469">
    <property type="entry name" value="Sulfotransfer_3"/>
    <property type="match status" value="1"/>
</dbReference>
<evidence type="ECO:0000256" key="1">
    <source>
        <dbReference type="ARBA" id="ARBA00022679"/>
    </source>
</evidence>
<dbReference type="InterPro" id="IPR011990">
    <property type="entry name" value="TPR-like_helical_dom_sf"/>
</dbReference>
<dbReference type="EMBL" id="JACBAZ010000011">
    <property type="protein sequence ID" value="NWK57389.1"/>
    <property type="molecule type" value="Genomic_DNA"/>
</dbReference>
<dbReference type="GO" id="GO:0008476">
    <property type="term" value="F:protein-tyrosine sulfotransferase activity"/>
    <property type="evidence" value="ECO:0007669"/>
    <property type="project" value="InterPro"/>
</dbReference>
<dbReference type="SUPFAM" id="SSF48452">
    <property type="entry name" value="TPR-like"/>
    <property type="match status" value="1"/>
</dbReference>
<keyword evidence="3" id="KW-1185">Reference proteome</keyword>
<dbReference type="Proteomes" id="UP000557872">
    <property type="component" value="Unassembled WGS sequence"/>
</dbReference>
<reference evidence="2 3" key="1">
    <citation type="submission" date="2020-07" db="EMBL/GenBank/DDBJ databases">
        <title>Roseicoccus Jingziensis gen. nov., sp. nov., isolated from coastal seawater.</title>
        <authorList>
            <person name="Feng X."/>
        </authorList>
    </citation>
    <scope>NUCLEOTIDE SEQUENCE [LARGE SCALE GENOMIC DNA]</scope>
    <source>
        <strain evidence="2 3">N1E253</strain>
    </source>
</reference>
<name>A0A851GJQ0_9BACT</name>
<gene>
    <name evidence="2" type="ORF">HW115_17345</name>
</gene>